<keyword evidence="10" id="KW-0482">Metalloprotease</keyword>
<evidence type="ECO:0000313" key="17">
    <source>
        <dbReference type="Proteomes" id="UP000241085"/>
    </source>
</evidence>
<keyword evidence="8" id="KW-0378">Hydrolase</keyword>
<evidence type="ECO:0000256" key="6">
    <source>
        <dbReference type="ARBA" id="ARBA00022670"/>
    </source>
</evidence>
<dbReference type="Pfam" id="PF01433">
    <property type="entry name" value="Peptidase_M1"/>
    <property type="match status" value="1"/>
</dbReference>
<evidence type="ECO:0000256" key="2">
    <source>
        <dbReference type="ARBA" id="ARBA00001947"/>
    </source>
</evidence>
<dbReference type="EC" id="3.4.11.2" evidence="4"/>
<proteinExistence type="inferred from homology"/>
<dbReference type="EMBL" id="PZPL01000001">
    <property type="protein sequence ID" value="PTL73232.1"/>
    <property type="molecule type" value="Genomic_DNA"/>
</dbReference>
<evidence type="ECO:0000259" key="15">
    <source>
        <dbReference type="Pfam" id="PF17900"/>
    </source>
</evidence>
<dbReference type="InterPro" id="IPR001930">
    <property type="entry name" value="Peptidase_M1"/>
</dbReference>
<dbReference type="PANTHER" id="PTHR11533">
    <property type="entry name" value="PROTEASE M1 ZINC METALLOPROTEASE"/>
    <property type="match status" value="1"/>
</dbReference>
<keyword evidence="6" id="KW-0645">Protease</keyword>
<dbReference type="InterPro" id="IPR027268">
    <property type="entry name" value="Peptidase_M4/M1_CTD_sf"/>
</dbReference>
<evidence type="ECO:0000256" key="10">
    <source>
        <dbReference type="ARBA" id="ARBA00023049"/>
    </source>
</evidence>
<dbReference type="GO" id="GO:0006508">
    <property type="term" value="P:proteolysis"/>
    <property type="evidence" value="ECO:0007669"/>
    <property type="project" value="UniProtKB-KW"/>
</dbReference>
<protein>
    <recommendedName>
        <fullName evidence="5">Aminopeptidase N</fullName>
        <ecNumber evidence="4">3.4.11.2</ecNumber>
    </recommendedName>
    <alternativeName>
        <fullName evidence="11">Alanine aminopeptidase</fullName>
    </alternativeName>
    <alternativeName>
        <fullName evidence="12">Lysyl aminopeptidase</fullName>
    </alternativeName>
</protein>
<evidence type="ECO:0000256" key="1">
    <source>
        <dbReference type="ARBA" id="ARBA00000098"/>
    </source>
</evidence>
<evidence type="ECO:0000256" key="4">
    <source>
        <dbReference type="ARBA" id="ARBA00012564"/>
    </source>
</evidence>
<evidence type="ECO:0000256" key="12">
    <source>
        <dbReference type="ARBA" id="ARBA00031533"/>
    </source>
</evidence>
<dbReference type="GO" id="GO:0016285">
    <property type="term" value="F:alanyl aminopeptidase activity"/>
    <property type="evidence" value="ECO:0007669"/>
    <property type="project" value="UniProtKB-EC"/>
</dbReference>
<dbReference type="SUPFAM" id="SSF55486">
    <property type="entry name" value="Metalloproteases ('zincins'), catalytic domain"/>
    <property type="match status" value="1"/>
</dbReference>
<evidence type="ECO:0000256" key="5">
    <source>
        <dbReference type="ARBA" id="ARBA00015611"/>
    </source>
</evidence>
<evidence type="ECO:0000313" key="16">
    <source>
        <dbReference type="EMBL" id="PTL73232.1"/>
    </source>
</evidence>
<dbReference type="InterPro" id="IPR050344">
    <property type="entry name" value="Peptidase_M1_aminopeptidases"/>
</dbReference>
<dbReference type="Gene3D" id="2.60.40.1730">
    <property type="entry name" value="tricorn interacting facor f3 domain"/>
    <property type="match status" value="1"/>
</dbReference>
<dbReference type="Gene3D" id="1.10.390.10">
    <property type="entry name" value="Neutral Protease Domain 2"/>
    <property type="match status" value="1"/>
</dbReference>
<sequence length="483" mass="50852">MGRNRQETCGGYRRRMRLRAAHALGALVVSSLLLAPAAVAAPSSTARAVDGGASAGDPYFPGLGSTGFDALSYSLVLKYDPAARALGGRALVTLAPTRDLRSLSFDLTGLTVSKVTVNTRSAAFVQEGSELVVTPARSLRKGVPTLVNIEYAGTTGNPVDNTGAPFGWWSTSDGALVASEPNGASTWYPVNDSPADKARYTFTITVPEGRTVVANGVPVGSPTTSKGWTTSSWVETSPMASYLAMVNIGDYDLVRSTRGGIVTVDAIDRDITGDVRAGTEAALAKQGDIIDYFSTVFGPYPFRSGGAVVDDEEIGYALETQGRSFYSGGADESTVAHEIAHQWYGNSATPGVWSDIWLNEGFATYAEWLWEEHSGGTSVADSAAQVAAIPADDPFWATAVADPGATGLFDGPVYARGGLTLVELREEIGADAFAVLLERWATENRYSTVSTADLQALAEEVSGQDLSAFFEAWLVTPEKPAGL</sequence>
<dbReference type="AlphaFoldDB" id="A0A2T4UUM9"/>
<comment type="similarity">
    <text evidence="3">Belongs to the peptidase M1 family.</text>
</comment>
<comment type="cofactor">
    <cofactor evidence="2">
        <name>Zn(2+)</name>
        <dbReference type="ChEBI" id="CHEBI:29105"/>
    </cofactor>
</comment>
<dbReference type="PANTHER" id="PTHR11533:SF297">
    <property type="entry name" value="AMINOPEPTIDASE N"/>
    <property type="match status" value="1"/>
</dbReference>
<evidence type="ECO:0000256" key="3">
    <source>
        <dbReference type="ARBA" id="ARBA00010136"/>
    </source>
</evidence>
<dbReference type="CDD" id="cd09603">
    <property type="entry name" value="M1_APN_like"/>
    <property type="match status" value="1"/>
</dbReference>
<keyword evidence="9" id="KW-0862">Zinc</keyword>
<feature type="signal peptide" evidence="13">
    <location>
        <begin position="1"/>
        <end position="40"/>
    </location>
</feature>
<dbReference type="PRINTS" id="PR00756">
    <property type="entry name" value="ALADIPTASE"/>
</dbReference>
<dbReference type="InterPro" id="IPR014782">
    <property type="entry name" value="Peptidase_M1_dom"/>
</dbReference>
<dbReference type="GO" id="GO:0008237">
    <property type="term" value="F:metallopeptidase activity"/>
    <property type="evidence" value="ECO:0007669"/>
    <property type="project" value="UniProtKB-KW"/>
</dbReference>
<evidence type="ECO:0000256" key="11">
    <source>
        <dbReference type="ARBA" id="ARBA00029811"/>
    </source>
</evidence>
<comment type="catalytic activity">
    <reaction evidence="1">
        <text>Release of an N-terminal amino acid, Xaa-|-Yaa- from a peptide, amide or arylamide. Xaa is preferably Ala, but may be most amino acids including Pro (slow action). When a terminal hydrophobic residue is followed by a prolyl residue, the two may be released as an intact Xaa-Pro dipeptide.</text>
        <dbReference type="EC" id="3.4.11.2"/>
    </reaction>
</comment>
<keyword evidence="17" id="KW-1185">Reference proteome</keyword>
<evidence type="ECO:0000256" key="8">
    <source>
        <dbReference type="ARBA" id="ARBA00022801"/>
    </source>
</evidence>
<dbReference type="GO" id="GO:0008270">
    <property type="term" value="F:zinc ion binding"/>
    <property type="evidence" value="ECO:0007669"/>
    <property type="project" value="InterPro"/>
</dbReference>
<evidence type="ECO:0000256" key="13">
    <source>
        <dbReference type="SAM" id="SignalP"/>
    </source>
</evidence>
<gene>
    <name evidence="16" type="ORF">C1I63_10470</name>
</gene>
<evidence type="ECO:0000259" key="14">
    <source>
        <dbReference type="Pfam" id="PF01433"/>
    </source>
</evidence>
<reference evidence="16 17" key="1">
    <citation type="submission" date="2018-03" db="EMBL/GenBank/DDBJ databases">
        <title>Bacteriophage NCPPB3778 and a type I-E CRISPR drive the evolution of the US Biological Select Agent, Rathayibacter toxicus.</title>
        <authorList>
            <person name="Davis E.W.II."/>
            <person name="Tabima J.F."/>
            <person name="Weisberg A.J."/>
            <person name="Dantas Lopes L."/>
            <person name="Wiseman M.S."/>
            <person name="Wiseman M.S."/>
            <person name="Pupko T."/>
            <person name="Belcher M.S."/>
            <person name="Sechler A.J."/>
            <person name="Tancos M.A."/>
            <person name="Schroeder B.K."/>
            <person name="Murray T.D."/>
            <person name="Luster D.G."/>
            <person name="Schneider W.L."/>
            <person name="Rogers E."/>
            <person name="Andreote F.D."/>
            <person name="Grunwald N.J."/>
            <person name="Putnam M.L."/>
            <person name="Chang J.H."/>
        </authorList>
    </citation>
    <scope>NUCLEOTIDE SEQUENCE [LARGE SCALE GENOMIC DNA]</scope>
    <source>
        <strain evidence="16 17">DSM 15933</strain>
    </source>
</reference>
<dbReference type="Proteomes" id="UP000241085">
    <property type="component" value="Unassembled WGS sequence"/>
</dbReference>
<accession>A0A2T4UUM9</accession>
<comment type="caution">
    <text evidence="16">The sequence shown here is derived from an EMBL/GenBank/DDBJ whole genome shotgun (WGS) entry which is preliminary data.</text>
</comment>
<dbReference type="InterPro" id="IPR042097">
    <property type="entry name" value="Aminopeptidase_N-like_N_sf"/>
</dbReference>
<keyword evidence="7" id="KW-0479">Metal-binding</keyword>
<evidence type="ECO:0000256" key="7">
    <source>
        <dbReference type="ARBA" id="ARBA00022723"/>
    </source>
</evidence>
<keyword evidence="13" id="KW-0732">Signal</keyword>
<feature type="chain" id="PRO_5015588639" description="Aminopeptidase N" evidence="13">
    <location>
        <begin position="41"/>
        <end position="483"/>
    </location>
</feature>
<evidence type="ECO:0000256" key="9">
    <source>
        <dbReference type="ARBA" id="ARBA00022833"/>
    </source>
</evidence>
<dbReference type="SUPFAM" id="SSF63737">
    <property type="entry name" value="Leukotriene A4 hydrolase N-terminal domain"/>
    <property type="match status" value="1"/>
</dbReference>
<feature type="domain" description="Aminopeptidase N-like N-terminal" evidence="15">
    <location>
        <begin position="71"/>
        <end position="243"/>
    </location>
</feature>
<dbReference type="InterPro" id="IPR045357">
    <property type="entry name" value="Aminopeptidase_N-like_N"/>
</dbReference>
<dbReference type="Pfam" id="PF17900">
    <property type="entry name" value="Peptidase_M1_N"/>
    <property type="match status" value="1"/>
</dbReference>
<name>A0A2T4UUM9_9MICO</name>
<feature type="domain" description="Peptidase M1 membrane alanine aminopeptidase" evidence="14">
    <location>
        <begin position="332"/>
        <end position="473"/>
    </location>
</feature>
<organism evidence="16 17">
    <name type="scientific">Rathayibacter caricis DSM 15933</name>
    <dbReference type="NCBI Taxonomy" id="1328867"/>
    <lineage>
        <taxon>Bacteria</taxon>
        <taxon>Bacillati</taxon>
        <taxon>Actinomycetota</taxon>
        <taxon>Actinomycetes</taxon>
        <taxon>Micrococcales</taxon>
        <taxon>Microbacteriaceae</taxon>
        <taxon>Rathayibacter</taxon>
    </lineage>
</organism>